<dbReference type="Proteomes" id="UP000563524">
    <property type="component" value="Unassembled WGS sequence"/>
</dbReference>
<dbReference type="AlphaFoldDB" id="A0A840I4M8"/>
<dbReference type="InterPro" id="IPR007497">
    <property type="entry name" value="SIMPL/DUF541"/>
</dbReference>
<name>A0A840I4M8_9PROT</name>
<sequence length="244" mass="25708">MLRVVSLWLFGLMLFGCGAPDEARSITIRASATAEATADTFVVNAAAMAGSRRRDEAIERLAAQIAAVRRDAARLEGLSALTVEAADLSIEGVPAATCVAAYEYDWERLCAPSEYRTRSALTLRGRPAALAGDMVSLLSELVSGDVALSGYELSDRTALEQEALRSAMASGRTRAALIAEASGDALGRLIDAQPLDDRGTGGDVIVVTGTRAGGRDRVSPRTPIALDPTVVREEATVRLTFAIE</sequence>
<dbReference type="Pfam" id="PF04402">
    <property type="entry name" value="SIMPL"/>
    <property type="match status" value="1"/>
</dbReference>
<dbReference type="EMBL" id="JACHOB010000002">
    <property type="protein sequence ID" value="MBB4658980.1"/>
    <property type="molecule type" value="Genomic_DNA"/>
</dbReference>
<organism evidence="1 2">
    <name type="scientific">Parvularcula dongshanensis</name>
    <dbReference type="NCBI Taxonomy" id="1173995"/>
    <lineage>
        <taxon>Bacteria</taxon>
        <taxon>Pseudomonadati</taxon>
        <taxon>Pseudomonadota</taxon>
        <taxon>Alphaproteobacteria</taxon>
        <taxon>Parvularculales</taxon>
        <taxon>Parvularculaceae</taxon>
        <taxon>Parvularcula</taxon>
    </lineage>
</organism>
<evidence type="ECO:0000313" key="1">
    <source>
        <dbReference type="EMBL" id="MBB4658980.1"/>
    </source>
</evidence>
<protein>
    <submittedName>
        <fullName evidence="1">Uncharacterized protein YggE</fullName>
    </submittedName>
</protein>
<dbReference type="Gene3D" id="3.30.110.170">
    <property type="entry name" value="Protein of unknown function (DUF541), domain 1"/>
    <property type="match status" value="1"/>
</dbReference>
<evidence type="ECO:0000313" key="2">
    <source>
        <dbReference type="Proteomes" id="UP000563524"/>
    </source>
</evidence>
<gene>
    <name evidence="1" type="ORF">GGQ59_001494</name>
</gene>
<dbReference type="Gene3D" id="3.30.70.2970">
    <property type="entry name" value="Protein of unknown function (DUF541), domain 2"/>
    <property type="match status" value="1"/>
</dbReference>
<dbReference type="RefSeq" id="WP_183817147.1">
    <property type="nucleotide sequence ID" value="NZ_JACHOB010000002.1"/>
</dbReference>
<dbReference type="PROSITE" id="PS51257">
    <property type="entry name" value="PROKAR_LIPOPROTEIN"/>
    <property type="match status" value="1"/>
</dbReference>
<proteinExistence type="predicted"/>
<reference evidence="1 2" key="1">
    <citation type="submission" date="2020-08" db="EMBL/GenBank/DDBJ databases">
        <title>Genomic Encyclopedia of Type Strains, Phase IV (KMG-IV): sequencing the most valuable type-strain genomes for metagenomic binning, comparative biology and taxonomic classification.</title>
        <authorList>
            <person name="Goeker M."/>
        </authorList>
    </citation>
    <scope>NUCLEOTIDE SEQUENCE [LARGE SCALE GENOMIC DNA]</scope>
    <source>
        <strain evidence="1 2">DSM 102850</strain>
    </source>
</reference>
<accession>A0A840I4M8</accession>
<comment type="caution">
    <text evidence="1">The sequence shown here is derived from an EMBL/GenBank/DDBJ whole genome shotgun (WGS) entry which is preliminary data.</text>
</comment>
<keyword evidence="2" id="KW-1185">Reference proteome</keyword>